<dbReference type="Pfam" id="PF02466">
    <property type="entry name" value="Tim17"/>
    <property type="match status" value="1"/>
</dbReference>
<organism evidence="6 7">
    <name type="scientific">Papaver nudicaule</name>
    <name type="common">Iceland poppy</name>
    <dbReference type="NCBI Taxonomy" id="74823"/>
    <lineage>
        <taxon>Eukaryota</taxon>
        <taxon>Viridiplantae</taxon>
        <taxon>Streptophyta</taxon>
        <taxon>Embryophyta</taxon>
        <taxon>Tracheophyta</taxon>
        <taxon>Spermatophyta</taxon>
        <taxon>Magnoliopsida</taxon>
        <taxon>Ranunculales</taxon>
        <taxon>Papaveraceae</taxon>
        <taxon>Papaveroideae</taxon>
        <taxon>Papaver</taxon>
    </lineage>
</organism>
<keyword evidence="7" id="KW-1185">Reference proteome</keyword>
<evidence type="ECO:0000256" key="3">
    <source>
        <dbReference type="ARBA" id="ARBA00022989"/>
    </source>
</evidence>
<dbReference type="InterPro" id="IPR039175">
    <property type="entry name" value="TIM22"/>
</dbReference>
<evidence type="ECO:0000256" key="2">
    <source>
        <dbReference type="ARBA" id="ARBA00022692"/>
    </source>
</evidence>
<dbReference type="PANTHER" id="PTHR14110:SF6">
    <property type="entry name" value="OS04G0405100 PROTEIN"/>
    <property type="match status" value="1"/>
</dbReference>
<dbReference type="GO" id="GO:0045039">
    <property type="term" value="P:protein insertion into mitochondrial inner membrane"/>
    <property type="evidence" value="ECO:0007669"/>
    <property type="project" value="InterPro"/>
</dbReference>
<gene>
    <name evidence="6" type="ORF">MKW94_008221</name>
</gene>
<protein>
    <recommendedName>
        <fullName evidence="8">SAM domain-containing protein</fullName>
    </recommendedName>
</protein>
<evidence type="ECO:0008006" key="8">
    <source>
        <dbReference type="Google" id="ProtNLM"/>
    </source>
</evidence>
<dbReference type="AlphaFoldDB" id="A0AA41VF26"/>
<dbReference type="CDD" id="cd09487">
    <property type="entry name" value="SAM_superfamily"/>
    <property type="match status" value="1"/>
</dbReference>
<evidence type="ECO:0000256" key="4">
    <source>
        <dbReference type="ARBA" id="ARBA00023136"/>
    </source>
</evidence>
<sequence>MQAKNPDNNIKRSFTQLLTKLKELENGFQGWVSKQSLPVEAAVVATTSGIQGAGVGLFYGTLAQFESVKKMVPFEVIYCEKVIFSFLLLYFFGLIPFIEQNFGKTRSLQARNFAVLVGTDAAITCALKRFTGKEDVVSRMVAAFASGFLFQMACAGPRFTVADATIYGAVFAAWQGLVHNEGLVHQVFNFSHLPPVLEESHYSKARSMLSNLSLQRYEKNFKKNLFTDSALPLLKDSDFKEAEIPIGARVLILDHIKRDADLPKMQES</sequence>
<evidence type="ECO:0000313" key="7">
    <source>
        <dbReference type="Proteomes" id="UP001177140"/>
    </source>
</evidence>
<dbReference type="Gene3D" id="1.10.150.50">
    <property type="entry name" value="Transcription Factor, Ets-1"/>
    <property type="match status" value="1"/>
</dbReference>
<feature type="transmembrane region" description="Helical" evidence="5">
    <location>
        <begin position="41"/>
        <end position="62"/>
    </location>
</feature>
<proteinExistence type="predicted"/>
<dbReference type="GO" id="GO:0042721">
    <property type="term" value="C:TIM22 mitochondrial import inner membrane insertion complex"/>
    <property type="evidence" value="ECO:0007669"/>
    <property type="project" value="InterPro"/>
</dbReference>
<accession>A0AA41VF26</accession>
<evidence type="ECO:0000256" key="1">
    <source>
        <dbReference type="ARBA" id="ARBA00004141"/>
    </source>
</evidence>
<dbReference type="SUPFAM" id="SSF47769">
    <property type="entry name" value="SAM/Pointed domain"/>
    <property type="match status" value="1"/>
</dbReference>
<dbReference type="GO" id="GO:0008320">
    <property type="term" value="F:protein transmembrane transporter activity"/>
    <property type="evidence" value="ECO:0007669"/>
    <property type="project" value="TreeGrafter"/>
</dbReference>
<dbReference type="GO" id="GO:0045036">
    <property type="term" value="P:protein targeting to chloroplast"/>
    <property type="evidence" value="ECO:0007669"/>
    <property type="project" value="TreeGrafter"/>
</dbReference>
<dbReference type="InterPro" id="IPR013761">
    <property type="entry name" value="SAM/pointed_sf"/>
</dbReference>
<feature type="transmembrane region" description="Helical" evidence="5">
    <location>
        <begin position="82"/>
        <end position="98"/>
    </location>
</feature>
<dbReference type="PANTHER" id="PTHR14110">
    <property type="entry name" value="MITOCHONDRIAL IMPORT INNER MEMBRANE TRANSLOCASE SUBUNIT TIM22"/>
    <property type="match status" value="1"/>
</dbReference>
<keyword evidence="4 5" id="KW-0472">Membrane</keyword>
<dbReference type="Proteomes" id="UP001177140">
    <property type="component" value="Unassembled WGS sequence"/>
</dbReference>
<name>A0AA41VF26_PAPNU</name>
<comment type="caution">
    <text evidence="6">The sequence shown here is derived from an EMBL/GenBank/DDBJ whole genome shotgun (WGS) entry which is preliminary data.</text>
</comment>
<evidence type="ECO:0000256" key="5">
    <source>
        <dbReference type="SAM" id="Phobius"/>
    </source>
</evidence>
<dbReference type="EMBL" id="JAJJMA010207764">
    <property type="protein sequence ID" value="MCL7040045.1"/>
    <property type="molecule type" value="Genomic_DNA"/>
</dbReference>
<comment type="subcellular location">
    <subcellularLocation>
        <location evidence="1">Membrane</location>
        <topology evidence="1">Multi-pass membrane protein</topology>
    </subcellularLocation>
</comment>
<dbReference type="GO" id="GO:0009706">
    <property type="term" value="C:chloroplast inner membrane"/>
    <property type="evidence" value="ECO:0007669"/>
    <property type="project" value="TreeGrafter"/>
</dbReference>
<reference evidence="6" key="1">
    <citation type="submission" date="2022-03" db="EMBL/GenBank/DDBJ databases">
        <title>A functionally conserved STORR gene fusion in Papaver species that diverged 16.8 million years ago.</title>
        <authorList>
            <person name="Catania T."/>
        </authorList>
    </citation>
    <scope>NUCLEOTIDE SEQUENCE</scope>
    <source>
        <strain evidence="6">S-191538</strain>
    </source>
</reference>
<evidence type="ECO:0000313" key="6">
    <source>
        <dbReference type="EMBL" id="MCL7040045.1"/>
    </source>
</evidence>
<keyword evidence="3 5" id="KW-1133">Transmembrane helix</keyword>
<keyword evidence="2 5" id="KW-0812">Transmembrane</keyword>